<keyword evidence="1" id="KW-0472">Membrane</keyword>
<proteinExistence type="predicted"/>
<comment type="caution">
    <text evidence="2">The sequence shown here is derived from an EMBL/GenBank/DDBJ whole genome shotgun (WGS) entry which is preliminary data.</text>
</comment>
<evidence type="ECO:0000313" key="3">
    <source>
        <dbReference type="Proteomes" id="UP000565745"/>
    </source>
</evidence>
<reference evidence="2 3" key="1">
    <citation type="submission" date="2020-08" db="EMBL/GenBank/DDBJ databases">
        <title>Genomic Encyclopedia of Type Strains, Phase IV (KMG-IV): sequencing the most valuable type-strain genomes for metagenomic binning, comparative biology and taxonomic classification.</title>
        <authorList>
            <person name="Goeker M."/>
        </authorList>
    </citation>
    <scope>NUCLEOTIDE SEQUENCE [LARGE SCALE GENOMIC DNA]</scope>
    <source>
        <strain evidence="2 3">DSM 101015</strain>
    </source>
</reference>
<sequence>MGFFKNIWDGLLSLLSAILTFAVFGVPIWATHLAISYGIVPIWAYAALVGLVFIGGNLGIAFLRKALDGVAPLRDRKRR</sequence>
<keyword evidence="3" id="KW-1185">Reference proteome</keyword>
<dbReference type="Proteomes" id="UP000565745">
    <property type="component" value="Unassembled WGS sequence"/>
</dbReference>
<gene>
    <name evidence="2" type="ORF">GGR93_001932</name>
</gene>
<dbReference type="EMBL" id="JACIFU010000002">
    <property type="protein sequence ID" value="MBB4174159.1"/>
    <property type="molecule type" value="Genomic_DNA"/>
</dbReference>
<evidence type="ECO:0000313" key="2">
    <source>
        <dbReference type="EMBL" id="MBB4174159.1"/>
    </source>
</evidence>
<dbReference type="RefSeq" id="WP_025057030.1">
    <property type="nucleotide sequence ID" value="NZ_JACIFU010000002.1"/>
</dbReference>
<name>A0A7W6Q4G4_9RHOB</name>
<feature type="transmembrane region" description="Helical" evidence="1">
    <location>
        <begin position="12"/>
        <end position="30"/>
    </location>
</feature>
<feature type="transmembrane region" description="Helical" evidence="1">
    <location>
        <begin position="42"/>
        <end position="63"/>
    </location>
</feature>
<protein>
    <submittedName>
        <fullName evidence="2">Uncharacterized protein</fullName>
    </submittedName>
</protein>
<accession>A0A7W6Q4G4</accession>
<organism evidence="2 3">
    <name type="scientific">Sulfitobacter noctilucicola</name>
    <dbReference type="NCBI Taxonomy" id="1342301"/>
    <lineage>
        <taxon>Bacteria</taxon>
        <taxon>Pseudomonadati</taxon>
        <taxon>Pseudomonadota</taxon>
        <taxon>Alphaproteobacteria</taxon>
        <taxon>Rhodobacterales</taxon>
        <taxon>Roseobacteraceae</taxon>
        <taxon>Sulfitobacter</taxon>
    </lineage>
</organism>
<dbReference type="OrthoDB" id="7726575at2"/>
<dbReference type="AlphaFoldDB" id="A0A7W6Q4G4"/>
<evidence type="ECO:0000256" key="1">
    <source>
        <dbReference type="SAM" id="Phobius"/>
    </source>
</evidence>
<keyword evidence="1" id="KW-0812">Transmembrane</keyword>
<keyword evidence="1" id="KW-1133">Transmembrane helix</keyword>